<gene>
    <name evidence="3" type="ORF">C7373_11065</name>
</gene>
<comment type="subcellular location">
    <subcellularLocation>
        <location evidence="1">Virion</location>
    </subcellularLocation>
</comment>
<name>A0A2U1BFB6_9FIRM</name>
<reference evidence="3 4" key="1">
    <citation type="submission" date="2018-04" db="EMBL/GenBank/DDBJ databases">
        <title>Genomic Encyclopedia of Type Strains, Phase IV (KMG-IV): sequencing the most valuable type-strain genomes for metagenomic binning, comparative biology and taxonomic classification.</title>
        <authorList>
            <person name="Goeker M."/>
        </authorList>
    </citation>
    <scope>NUCLEOTIDE SEQUENCE [LARGE SCALE GENOMIC DNA]</scope>
    <source>
        <strain evidence="3 4">DSM 26588</strain>
    </source>
</reference>
<dbReference type="EMBL" id="QEKK01000010">
    <property type="protein sequence ID" value="PVY47338.1"/>
    <property type="molecule type" value="Genomic_DNA"/>
</dbReference>
<dbReference type="Proteomes" id="UP000245778">
    <property type="component" value="Unassembled WGS sequence"/>
</dbReference>
<organism evidence="3 4">
    <name type="scientific">Intestinimonas butyriciproducens</name>
    <dbReference type="NCBI Taxonomy" id="1297617"/>
    <lineage>
        <taxon>Bacteria</taxon>
        <taxon>Bacillati</taxon>
        <taxon>Bacillota</taxon>
        <taxon>Clostridia</taxon>
        <taxon>Eubacteriales</taxon>
        <taxon>Intestinimonas</taxon>
    </lineage>
</organism>
<feature type="domain" description="Phage capsid-like C-terminal" evidence="2">
    <location>
        <begin position="57"/>
        <end position="328"/>
    </location>
</feature>
<dbReference type="Gene3D" id="3.30.2320.10">
    <property type="entry name" value="hypothetical protein PF0899 domain"/>
    <property type="match status" value="1"/>
</dbReference>
<evidence type="ECO:0000313" key="3">
    <source>
        <dbReference type="EMBL" id="PVY47338.1"/>
    </source>
</evidence>
<dbReference type="InterPro" id="IPR024455">
    <property type="entry name" value="Phage_capsid"/>
</dbReference>
<accession>A0A2U1BFB6</accession>
<sequence length="332" mass="35699">MNEEAVHHTDIKKNALDILNALYGEQRITKDEYSTVAMGIQVGPPFGDNNMTMANNGAIIPTSIAERIIKAVKDRCPILAGATVYNVKGTLKVPVWGKANTSHDIAVGYQTEFTEITADSGKFTSVDLGGYLAGALTLIGQSVENNGAFSVVNFIVEQMAEEIAVWIEGQLLCGTGSSAAQGALNTTTGLTAAGAAAVTADELIELQAKIKQAHQGNACWTMHPDTFTTIKKLKDGNNRYLLQDDVTGSFPYRLLGKPVYLSDNMPAMAAGAKAVLYGDYSGLSVNFRENISIQVLREKYATQHAIGVVSWFEFDSRVTDHQKLAVLTMKAS</sequence>
<dbReference type="NCBIfam" id="TIGR01554">
    <property type="entry name" value="major_cap_HK97"/>
    <property type="match status" value="1"/>
</dbReference>
<dbReference type="RefSeq" id="WP_116722451.1">
    <property type="nucleotide sequence ID" value="NZ_CP011524.1"/>
</dbReference>
<dbReference type="GeneID" id="93229611"/>
<comment type="caution">
    <text evidence="3">The sequence shown here is derived from an EMBL/GenBank/DDBJ whole genome shotgun (WGS) entry which is preliminary data.</text>
</comment>
<evidence type="ECO:0000259" key="2">
    <source>
        <dbReference type="Pfam" id="PF05065"/>
    </source>
</evidence>
<proteinExistence type="predicted"/>
<dbReference type="SUPFAM" id="SSF56563">
    <property type="entry name" value="Major capsid protein gp5"/>
    <property type="match status" value="1"/>
</dbReference>
<protein>
    <submittedName>
        <fullName evidence="3">HK97 family phage major capsid protein</fullName>
    </submittedName>
</protein>
<dbReference type="OrthoDB" id="9786516at2"/>
<dbReference type="AlphaFoldDB" id="A0A2U1BFB6"/>
<dbReference type="InterPro" id="IPR054612">
    <property type="entry name" value="Phage_capsid-like_C"/>
</dbReference>
<evidence type="ECO:0000313" key="4">
    <source>
        <dbReference type="Proteomes" id="UP000245778"/>
    </source>
</evidence>
<dbReference type="Pfam" id="PF05065">
    <property type="entry name" value="Phage_capsid"/>
    <property type="match status" value="1"/>
</dbReference>
<evidence type="ECO:0000256" key="1">
    <source>
        <dbReference type="ARBA" id="ARBA00004328"/>
    </source>
</evidence>